<name>A0ABD0TQN7_LOXSC</name>
<reference evidence="1 2" key="1">
    <citation type="submission" date="2024-06" db="EMBL/GenBank/DDBJ databases">
        <title>A chromosome-level genome assembly of beet webworm, Loxostege sticticalis.</title>
        <authorList>
            <person name="Zhang Y."/>
        </authorList>
    </citation>
    <scope>NUCLEOTIDE SEQUENCE [LARGE SCALE GENOMIC DNA]</scope>
    <source>
        <strain evidence="1">AQ028</strain>
        <tissue evidence="1">Male pupae</tissue>
    </source>
</reference>
<evidence type="ECO:0000313" key="2">
    <source>
        <dbReference type="Proteomes" id="UP001549921"/>
    </source>
</evidence>
<proteinExistence type="predicted"/>
<dbReference type="AlphaFoldDB" id="A0ABD0TQN7"/>
<dbReference type="EMBL" id="JBEDNZ010000001">
    <property type="protein sequence ID" value="KAL0851668.1"/>
    <property type="molecule type" value="Genomic_DNA"/>
</dbReference>
<organism evidence="1 2">
    <name type="scientific">Loxostege sticticalis</name>
    <name type="common">Beet webworm moth</name>
    <dbReference type="NCBI Taxonomy" id="481309"/>
    <lineage>
        <taxon>Eukaryota</taxon>
        <taxon>Metazoa</taxon>
        <taxon>Ecdysozoa</taxon>
        <taxon>Arthropoda</taxon>
        <taxon>Hexapoda</taxon>
        <taxon>Insecta</taxon>
        <taxon>Pterygota</taxon>
        <taxon>Neoptera</taxon>
        <taxon>Endopterygota</taxon>
        <taxon>Lepidoptera</taxon>
        <taxon>Glossata</taxon>
        <taxon>Ditrysia</taxon>
        <taxon>Pyraloidea</taxon>
        <taxon>Crambidae</taxon>
        <taxon>Pyraustinae</taxon>
        <taxon>Loxostege</taxon>
    </lineage>
</organism>
<gene>
    <name evidence="1" type="ORF">ABMA28_000004</name>
</gene>
<dbReference type="Proteomes" id="UP001549921">
    <property type="component" value="Unassembled WGS sequence"/>
</dbReference>
<accession>A0ABD0TQN7</accession>
<protein>
    <submittedName>
        <fullName evidence="1">Uncharacterized protein</fullName>
    </submittedName>
</protein>
<evidence type="ECO:0000313" key="1">
    <source>
        <dbReference type="EMBL" id="KAL0851668.1"/>
    </source>
</evidence>
<comment type="caution">
    <text evidence="1">The sequence shown here is derived from an EMBL/GenBank/DDBJ whole genome shotgun (WGS) entry which is preliminary data.</text>
</comment>
<sequence length="114" mass="12149">MSKRYRFSATGTCVAPVSSSAVLDCRPRQRFPPPSDRAIATESVVVGPVHLGALAVHTGRRLTRLPISTLRPQVRSRTVAAHVHGFAAKPLAVAVVQTPGALDQGRLIEHADPL</sequence>